<dbReference type="Proteomes" id="UP000283832">
    <property type="component" value="Unassembled WGS sequence"/>
</dbReference>
<dbReference type="RefSeq" id="WP_119578863.1">
    <property type="nucleotide sequence ID" value="NZ_QXEC01000022.1"/>
</dbReference>
<keyword evidence="2" id="KW-1185">Reference proteome</keyword>
<gene>
    <name evidence="1" type="ORF">D2L64_20665</name>
</gene>
<evidence type="ECO:0000313" key="2">
    <source>
        <dbReference type="Proteomes" id="UP000283832"/>
    </source>
</evidence>
<name>A0A418MQL4_9ACTN</name>
<dbReference type="EMBL" id="QXEC01000022">
    <property type="protein sequence ID" value="RIV36051.1"/>
    <property type="molecule type" value="Genomic_DNA"/>
</dbReference>
<proteinExistence type="predicted"/>
<accession>A0A418MQL4</accession>
<reference evidence="1 2" key="1">
    <citation type="submission" date="2018-08" db="EMBL/GenBank/DDBJ databases">
        <title>Jishengella sp. nov., isolated from a root of Azadirachta indica A. Juss. var. siamensis Valenton.</title>
        <authorList>
            <person name="Kuncharoen N."/>
            <person name="Tanasupawat S."/>
            <person name="Kudo T."/>
            <person name="Ohkuma M."/>
        </authorList>
    </citation>
    <scope>NUCLEOTIDE SEQUENCE [LARGE SCALE GENOMIC DNA]</scope>
    <source>
        <strain evidence="1 2">AZ1-13</strain>
    </source>
</reference>
<dbReference type="OrthoDB" id="3391892at2"/>
<dbReference type="AlphaFoldDB" id="A0A418MQL4"/>
<comment type="caution">
    <text evidence="1">The sequence shown here is derived from an EMBL/GenBank/DDBJ whole genome shotgun (WGS) entry which is preliminary data.</text>
</comment>
<evidence type="ECO:0000313" key="1">
    <source>
        <dbReference type="EMBL" id="RIV36051.1"/>
    </source>
</evidence>
<protein>
    <submittedName>
        <fullName evidence="1">Uncharacterized protein</fullName>
    </submittedName>
</protein>
<sequence>MSVHADTDLLRGESFAAFVAHMQGVIDALEAALDGNLPVADNIRDESDQALVNGIAAQIDQIRLILVGLRDLSRGDANQVQLLGQLLGQVEELNTDVANFGRTNT</sequence>
<organism evidence="1 2">
    <name type="scientific">Micromonospora radicis</name>
    <dbReference type="NCBI Taxonomy" id="1894971"/>
    <lineage>
        <taxon>Bacteria</taxon>
        <taxon>Bacillati</taxon>
        <taxon>Actinomycetota</taxon>
        <taxon>Actinomycetes</taxon>
        <taxon>Micromonosporales</taxon>
        <taxon>Micromonosporaceae</taxon>
        <taxon>Micromonospora</taxon>
    </lineage>
</organism>